<keyword evidence="2" id="KW-1133">Transmembrane helix</keyword>
<evidence type="ECO:0000313" key="4">
    <source>
        <dbReference type="Proteomes" id="UP000001219"/>
    </source>
</evidence>
<feature type="transmembrane region" description="Helical" evidence="2">
    <location>
        <begin position="123"/>
        <end position="142"/>
    </location>
</feature>
<evidence type="ECO:0000256" key="1">
    <source>
        <dbReference type="SAM" id="MobiDB-lite"/>
    </source>
</evidence>
<reference evidence="4" key="1">
    <citation type="submission" date="2009-10" db="EMBL/GenBank/DDBJ databases">
        <title>The complete chromosome of Gordonia bronchialis DSM 43247.</title>
        <authorList>
            <consortium name="US DOE Joint Genome Institute (JGI-PGF)"/>
            <person name="Lucas S."/>
            <person name="Copeland A."/>
            <person name="Lapidus A."/>
            <person name="Glavina del Rio T."/>
            <person name="Dalin E."/>
            <person name="Tice H."/>
            <person name="Bruce D."/>
            <person name="Goodwin L."/>
            <person name="Pitluck S."/>
            <person name="Kyrpides N."/>
            <person name="Mavromatis K."/>
            <person name="Ivanova N."/>
            <person name="Ovchinnikova G."/>
            <person name="Saunders E."/>
            <person name="Brettin T."/>
            <person name="Detter J.C."/>
            <person name="Han C."/>
            <person name="Larimer F."/>
            <person name="Land M."/>
            <person name="Hauser L."/>
            <person name="Markowitz V."/>
            <person name="Cheng J.-F."/>
            <person name="Hugenholtz P."/>
            <person name="Woyke T."/>
            <person name="Wu D."/>
            <person name="Jando M."/>
            <person name="Schneider S."/>
            <person name="Goeker M."/>
            <person name="Klenk H.-P."/>
            <person name="Eisen J.A."/>
        </authorList>
    </citation>
    <scope>NUCLEOTIDE SEQUENCE [LARGE SCALE GENOMIC DNA]</scope>
    <source>
        <strain evidence="4">ATCC 25592 / DSM 43247 / BCRC 13721 / JCM 3198 / KCTC 3076 / NBRC 16047 / NCTC 10667</strain>
    </source>
</reference>
<name>D0L5N8_GORB4</name>
<feature type="compositionally biased region" description="Low complexity" evidence="1">
    <location>
        <begin position="191"/>
        <end position="200"/>
    </location>
</feature>
<keyword evidence="2" id="KW-0472">Membrane</keyword>
<gene>
    <name evidence="3" type="ordered locus">Gbro_1275</name>
</gene>
<sequence>MRDPNIAIPEESTPALWRRYDEWRGQRYQRFNEQHAHRLIGWRNRRGYRRLVVLLALMLAILLASTIMAFALPGWFFIPFVAGLLGVMAALYLLRIATGSIADSPVSALDEIQLAQRNSARSIGLFVMFTLMFIPYLILIVISAGRDQVAGDLVYGTAVLLVALLLTAMCVPTMLVAWWMDDPDPEDLALPQSRSSQSQPPERKPHDKETIV</sequence>
<dbReference type="RefSeq" id="WP_012833140.1">
    <property type="nucleotide sequence ID" value="NC_013441.1"/>
</dbReference>
<feature type="transmembrane region" description="Helical" evidence="2">
    <location>
        <begin position="51"/>
        <end position="70"/>
    </location>
</feature>
<evidence type="ECO:0000256" key="2">
    <source>
        <dbReference type="SAM" id="Phobius"/>
    </source>
</evidence>
<dbReference type="STRING" id="526226.Gbro_1275"/>
<organism evidence="3 4">
    <name type="scientific">Gordonia bronchialis (strain ATCC 25592 / DSM 43247 / BCRC 13721 / JCM 3198 / KCTC 3076 / NBRC 16047 / NCTC 10667)</name>
    <name type="common">Rhodococcus bronchialis</name>
    <dbReference type="NCBI Taxonomy" id="526226"/>
    <lineage>
        <taxon>Bacteria</taxon>
        <taxon>Bacillati</taxon>
        <taxon>Actinomycetota</taxon>
        <taxon>Actinomycetes</taxon>
        <taxon>Mycobacteriales</taxon>
        <taxon>Gordoniaceae</taxon>
        <taxon>Gordonia</taxon>
    </lineage>
</organism>
<dbReference type="HOGENOM" id="CLU_129304_0_0_11"/>
<feature type="region of interest" description="Disordered" evidence="1">
    <location>
        <begin position="188"/>
        <end position="212"/>
    </location>
</feature>
<dbReference type="OrthoDB" id="8896802at2"/>
<accession>D0L5N8</accession>
<evidence type="ECO:0008006" key="5">
    <source>
        <dbReference type="Google" id="ProtNLM"/>
    </source>
</evidence>
<keyword evidence="4" id="KW-1185">Reference proteome</keyword>
<reference evidence="3 4" key="2">
    <citation type="journal article" date="2010" name="Stand. Genomic Sci.">
        <title>Complete genome sequence of Gordonia bronchialis type strain (3410).</title>
        <authorList>
            <person name="Ivanova N."/>
            <person name="Sikorski J."/>
            <person name="Jando M."/>
            <person name="Lapidus A."/>
            <person name="Nolan M."/>
            <person name="Lucas S."/>
            <person name="Del Rio T.G."/>
            <person name="Tice H."/>
            <person name="Copeland A."/>
            <person name="Cheng J.F."/>
            <person name="Chen F."/>
            <person name="Bruce D."/>
            <person name="Goodwin L."/>
            <person name="Pitluck S."/>
            <person name="Mavromatis K."/>
            <person name="Ovchinnikova G."/>
            <person name="Pati A."/>
            <person name="Chen A."/>
            <person name="Palaniappan K."/>
            <person name="Land M."/>
            <person name="Hauser L."/>
            <person name="Chang Y.J."/>
            <person name="Jeffries C.D."/>
            <person name="Chain P."/>
            <person name="Saunders E."/>
            <person name="Han C."/>
            <person name="Detter J.C."/>
            <person name="Brettin T."/>
            <person name="Rohde M."/>
            <person name="Goker M."/>
            <person name="Bristow J."/>
            <person name="Eisen J.A."/>
            <person name="Markowitz V."/>
            <person name="Hugenholtz P."/>
            <person name="Klenk H.P."/>
            <person name="Kyrpides N.C."/>
        </authorList>
    </citation>
    <scope>NUCLEOTIDE SEQUENCE [LARGE SCALE GENOMIC DNA]</scope>
    <source>
        <strain evidence="4">ATCC 25592 / DSM 43247 / BCRC 13721 / JCM 3198 / KCTC 3076 / NBRC 16047 / NCTC 10667</strain>
    </source>
</reference>
<keyword evidence="2" id="KW-0812">Transmembrane</keyword>
<dbReference type="Proteomes" id="UP000001219">
    <property type="component" value="Chromosome"/>
</dbReference>
<feature type="transmembrane region" description="Helical" evidence="2">
    <location>
        <begin position="76"/>
        <end position="94"/>
    </location>
</feature>
<proteinExistence type="predicted"/>
<feature type="compositionally biased region" description="Basic and acidic residues" evidence="1">
    <location>
        <begin position="201"/>
        <end position="212"/>
    </location>
</feature>
<dbReference type="KEGG" id="gbr:Gbro_1275"/>
<evidence type="ECO:0000313" key="3">
    <source>
        <dbReference type="EMBL" id="ACY20567.1"/>
    </source>
</evidence>
<feature type="transmembrane region" description="Helical" evidence="2">
    <location>
        <begin position="154"/>
        <end position="180"/>
    </location>
</feature>
<protein>
    <recommendedName>
        <fullName evidence="5">Transmembrane protein</fullName>
    </recommendedName>
</protein>
<dbReference type="eggNOG" id="ENOG5033W54">
    <property type="taxonomic scope" value="Bacteria"/>
</dbReference>
<dbReference type="AlphaFoldDB" id="D0L5N8"/>
<dbReference type="EMBL" id="CP001802">
    <property type="protein sequence ID" value="ACY20567.1"/>
    <property type="molecule type" value="Genomic_DNA"/>
</dbReference>